<dbReference type="Gene3D" id="3.15.10.30">
    <property type="entry name" value="Haemolymph juvenile hormone binding protein"/>
    <property type="match status" value="1"/>
</dbReference>
<proteinExistence type="inferred from homology"/>
<dbReference type="PANTHER" id="PTHR11008:SF32">
    <property type="entry name" value="CIRCADIAN CLOCK-CONTROLLED PROTEIN DAYWAKE-RELATED"/>
    <property type="match status" value="1"/>
</dbReference>
<dbReference type="GO" id="GO:0005615">
    <property type="term" value="C:extracellular space"/>
    <property type="evidence" value="ECO:0007669"/>
    <property type="project" value="TreeGrafter"/>
</dbReference>
<comment type="caution">
    <text evidence="5">The sequence shown here is derived from an EMBL/GenBank/DDBJ whole genome shotgun (WGS) entry which is preliminary data.</text>
</comment>
<comment type="similarity">
    <text evidence="3">Belongs to the TO family.</text>
</comment>
<dbReference type="Proteomes" id="UP001353858">
    <property type="component" value="Unassembled WGS sequence"/>
</dbReference>
<dbReference type="SMART" id="SM00700">
    <property type="entry name" value="JHBP"/>
    <property type="match status" value="1"/>
</dbReference>
<evidence type="ECO:0000256" key="4">
    <source>
        <dbReference type="SAM" id="SignalP"/>
    </source>
</evidence>
<feature type="signal peptide" evidence="4">
    <location>
        <begin position="1"/>
        <end position="17"/>
    </location>
</feature>
<feature type="chain" id="PRO_5043047336" evidence="4">
    <location>
        <begin position="18"/>
        <end position="247"/>
    </location>
</feature>
<dbReference type="PROSITE" id="PS51257">
    <property type="entry name" value="PROKAR_LIPOPROTEIN"/>
    <property type="match status" value="1"/>
</dbReference>
<evidence type="ECO:0000256" key="1">
    <source>
        <dbReference type="ARBA" id="ARBA00022729"/>
    </source>
</evidence>
<dbReference type="EMBL" id="JARPUR010000004">
    <property type="protein sequence ID" value="KAK4878718.1"/>
    <property type="molecule type" value="Genomic_DNA"/>
</dbReference>
<keyword evidence="1 4" id="KW-0732">Signal</keyword>
<gene>
    <name evidence="5" type="ORF">RN001_011224</name>
</gene>
<reference evidence="6" key="1">
    <citation type="submission" date="2023-01" db="EMBL/GenBank/DDBJ databases">
        <title>Key to firefly adult light organ development and bioluminescence: homeobox transcription factors regulate luciferase expression and transportation to peroxisome.</title>
        <authorList>
            <person name="Fu X."/>
        </authorList>
    </citation>
    <scope>NUCLEOTIDE SEQUENCE [LARGE SCALE GENOMIC DNA]</scope>
</reference>
<evidence type="ECO:0000313" key="6">
    <source>
        <dbReference type="Proteomes" id="UP001353858"/>
    </source>
</evidence>
<protein>
    <submittedName>
        <fullName evidence="5">Uncharacterized protein</fullName>
    </submittedName>
</protein>
<dbReference type="FunFam" id="3.15.10.30:FF:000001">
    <property type="entry name" value="Takeout-like protein 1"/>
    <property type="match status" value="1"/>
</dbReference>
<dbReference type="InterPro" id="IPR038606">
    <property type="entry name" value="To_sf"/>
</dbReference>
<dbReference type="AlphaFoldDB" id="A0AAN7QI02"/>
<dbReference type="InterPro" id="IPR010562">
    <property type="entry name" value="Haemolymph_juvenile_hormone-bd"/>
</dbReference>
<dbReference type="Pfam" id="PF06585">
    <property type="entry name" value="JHBP"/>
    <property type="match status" value="1"/>
</dbReference>
<keyword evidence="2" id="KW-0090">Biological rhythms</keyword>
<dbReference type="PANTHER" id="PTHR11008">
    <property type="entry name" value="PROTEIN TAKEOUT-LIKE PROTEIN"/>
    <property type="match status" value="1"/>
</dbReference>
<evidence type="ECO:0000256" key="2">
    <source>
        <dbReference type="ARBA" id="ARBA00023108"/>
    </source>
</evidence>
<organism evidence="5 6">
    <name type="scientific">Aquatica leii</name>
    <dbReference type="NCBI Taxonomy" id="1421715"/>
    <lineage>
        <taxon>Eukaryota</taxon>
        <taxon>Metazoa</taxon>
        <taxon>Ecdysozoa</taxon>
        <taxon>Arthropoda</taxon>
        <taxon>Hexapoda</taxon>
        <taxon>Insecta</taxon>
        <taxon>Pterygota</taxon>
        <taxon>Neoptera</taxon>
        <taxon>Endopterygota</taxon>
        <taxon>Coleoptera</taxon>
        <taxon>Polyphaga</taxon>
        <taxon>Elateriformia</taxon>
        <taxon>Elateroidea</taxon>
        <taxon>Lampyridae</taxon>
        <taxon>Luciolinae</taxon>
        <taxon>Aquatica</taxon>
    </lineage>
</organism>
<sequence>MYRNVVFLVLVLGSSCALQLPPEVPKCRRADPKIDECLKNAIQKTLNILAKGLPGFNFDSIEPIKIPSLMIGEGKGAVHVVQNYKNMEVHNISKAVIKNVKSIFTDDGFKLEVNTALSQSTLETEYNFNGNILIFPIVGNGTATIRLENSQASLHVFGKSFTKKQKKYVEITELKISLNPSKVEFDFRNLFNGDVRLGTEMNKLLNDNWKDVYDDVKHGYEDAIGAVFQNLANLIFKRVPFDNIFLV</sequence>
<dbReference type="GO" id="GO:0007623">
    <property type="term" value="P:circadian rhythm"/>
    <property type="evidence" value="ECO:0007669"/>
    <property type="project" value="UniProtKB-ARBA"/>
</dbReference>
<keyword evidence="6" id="KW-1185">Reference proteome</keyword>
<accession>A0AAN7QI02</accession>
<evidence type="ECO:0000313" key="5">
    <source>
        <dbReference type="EMBL" id="KAK4878718.1"/>
    </source>
</evidence>
<name>A0AAN7QI02_9COLE</name>
<evidence type="ECO:0000256" key="3">
    <source>
        <dbReference type="ARBA" id="ARBA00060902"/>
    </source>
</evidence>